<evidence type="ECO:0000259" key="3">
    <source>
        <dbReference type="SMART" id="SM00909"/>
    </source>
</evidence>
<feature type="domain" description="GerMN" evidence="3">
    <location>
        <begin position="124"/>
        <end position="214"/>
    </location>
</feature>
<dbReference type="Pfam" id="PF10646">
    <property type="entry name" value="Germane"/>
    <property type="match status" value="1"/>
</dbReference>
<feature type="signal peptide" evidence="2">
    <location>
        <begin position="1"/>
        <end position="33"/>
    </location>
</feature>
<dbReference type="InterPro" id="IPR019606">
    <property type="entry name" value="GerMN"/>
</dbReference>
<name>A0A918FFT1_9ACTN</name>
<protein>
    <recommendedName>
        <fullName evidence="3">GerMN domain-containing protein</fullName>
    </recommendedName>
</protein>
<dbReference type="Pfam" id="PF10648">
    <property type="entry name" value="Gmad2"/>
    <property type="match status" value="1"/>
</dbReference>
<comment type="caution">
    <text evidence="4">The sequence shown here is derived from an EMBL/GenBank/DDBJ whole genome shotgun (WGS) entry which is preliminary data.</text>
</comment>
<feature type="compositionally biased region" description="Low complexity" evidence="1">
    <location>
        <begin position="65"/>
        <end position="96"/>
    </location>
</feature>
<feature type="compositionally biased region" description="Polar residues" evidence="1">
    <location>
        <begin position="38"/>
        <end position="48"/>
    </location>
</feature>
<organism evidence="4 5">
    <name type="scientific">Streptomyces aurantiogriseus</name>
    <dbReference type="NCBI Taxonomy" id="66870"/>
    <lineage>
        <taxon>Bacteria</taxon>
        <taxon>Bacillati</taxon>
        <taxon>Actinomycetota</taxon>
        <taxon>Actinomycetes</taxon>
        <taxon>Kitasatosporales</taxon>
        <taxon>Streptomycetaceae</taxon>
        <taxon>Streptomyces</taxon>
    </lineage>
</organism>
<keyword evidence="5" id="KW-1185">Reference proteome</keyword>
<evidence type="ECO:0000256" key="2">
    <source>
        <dbReference type="SAM" id="SignalP"/>
    </source>
</evidence>
<dbReference type="Proteomes" id="UP000658320">
    <property type="component" value="Unassembled WGS sequence"/>
</dbReference>
<proteinExistence type="predicted"/>
<reference evidence="4" key="2">
    <citation type="submission" date="2020-09" db="EMBL/GenBank/DDBJ databases">
        <authorList>
            <person name="Sun Q."/>
            <person name="Ohkuma M."/>
        </authorList>
    </citation>
    <scope>NUCLEOTIDE SEQUENCE</scope>
    <source>
        <strain evidence="4">JCM 4346</strain>
    </source>
</reference>
<reference evidence="4" key="1">
    <citation type="journal article" date="2014" name="Int. J. Syst. Evol. Microbiol.">
        <title>Complete genome sequence of Corynebacterium casei LMG S-19264T (=DSM 44701T), isolated from a smear-ripened cheese.</title>
        <authorList>
            <consortium name="US DOE Joint Genome Institute (JGI-PGF)"/>
            <person name="Walter F."/>
            <person name="Albersmeier A."/>
            <person name="Kalinowski J."/>
            <person name="Ruckert C."/>
        </authorList>
    </citation>
    <scope>NUCLEOTIDE SEQUENCE</scope>
    <source>
        <strain evidence="4">JCM 4346</strain>
    </source>
</reference>
<accession>A0A918FFT1</accession>
<dbReference type="AlphaFoldDB" id="A0A918FFT1"/>
<dbReference type="EMBL" id="BMSX01000015">
    <property type="protein sequence ID" value="GGR35247.1"/>
    <property type="molecule type" value="Genomic_DNA"/>
</dbReference>
<sequence>MSTEISARRPSHRLRRAMVLAAAALLASSTATACGTETAASGTSSDTGRPSAPGTGGTTGGTAGNGNTTPGQGSSPGSTSGTPSTPSTPTTPSGGPRQVRTAVYFLHGEKVSPAPRTVTAPTTAAGALRALLDGPNRYERSHSRTTAIPSGTKLNSVVVDRHIATVDLSGRYDDGGGSLSMQARLAQVVFTATRFPSIHKVQFELDGKPVTAFGGEGIVLDEPVGRADFEDLSPLVLVESPMIGDTIRTPVRVWGTANTFEATLRLKITDAAGRTVANPYVTATSGTGTRGTFDVTIPYKATRSGAGLLTAYWDSPEDGRAVIEDTVPLTVKR</sequence>
<feature type="chain" id="PRO_5037219084" description="GerMN domain-containing protein" evidence="2">
    <location>
        <begin position="34"/>
        <end position="333"/>
    </location>
</feature>
<evidence type="ECO:0000313" key="4">
    <source>
        <dbReference type="EMBL" id="GGR35247.1"/>
    </source>
</evidence>
<evidence type="ECO:0000313" key="5">
    <source>
        <dbReference type="Proteomes" id="UP000658320"/>
    </source>
</evidence>
<gene>
    <name evidence="4" type="ORF">GCM10010251_59400</name>
</gene>
<evidence type="ECO:0000256" key="1">
    <source>
        <dbReference type="SAM" id="MobiDB-lite"/>
    </source>
</evidence>
<keyword evidence="2" id="KW-0732">Signal</keyword>
<feature type="compositionally biased region" description="Gly residues" evidence="1">
    <location>
        <begin position="54"/>
        <end position="64"/>
    </location>
</feature>
<feature type="region of interest" description="Disordered" evidence="1">
    <location>
        <begin position="34"/>
        <end position="97"/>
    </location>
</feature>
<dbReference type="SMART" id="SM00909">
    <property type="entry name" value="Germane"/>
    <property type="match status" value="1"/>
</dbReference>
<dbReference type="InterPro" id="IPR018911">
    <property type="entry name" value="Gmad2_Ig-like_dom"/>
</dbReference>
<dbReference type="RefSeq" id="WP_189940829.1">
    <property type="nucleotide sequence ID" value="NZ_BMSX01000015.1"/>
</dbReference>